<dbReference type="Proteomes" id="UP001299265">
    <property type="component" value="Unassembled WGS sequence"/>
</dbReference>
<dbReference type="EMBL" id="JAJNOR010000006">
    <property type="protein sequence ID" value="MCD2493134.1"/>
    <property type="molecule type" value="Genomic_DNA"/>
</dbReference>
<feature type="transmembrane region" description="Helical" evidence="1">
    <location>
        <begin position="123"/>
        <end position="142"/>
    </location>
</feature>
<dbReference type="AlphaFoldDB" id="A0AAP2WAF9"/>
<proteinExistence type="predicted"/>
<keyword evidence="1" id="KW-0812">Transmembrane</keyword>
<evidence type="ECO:0000313" key="2">
    <source>
        <dbReference type="EMBL" id="MCD2493134.1"/>
    </source>
</evidence>
<accession>A0AAP2WAF9</accession>
<evidence type="ECO:0000313" key="3">
    <source>
        <dbReference type="Proteomes" id="UP001299265"/>
    </source>
</evidence>
<gene>
    <name evidence="2" type="ORF">LQE92_10945</name>
</gene>
<reference evidence="2 3" key="1">
    <citation type="submission" date="2021-11" db="EMBL/GenBank/DDBJ databases">
        <title>Lacrimispora sp. nov. NSJ-141 isolated from human feces.</title>
        <authorList>
            <person name="Abdugheni R."/>
        </authorList>
    </citation>
    <scope>NUCLEOTIDE SEQUENCE [LARGE SCALE GENOMIC DNA]</scope>
    <source>
        <strain evidence="2 3">NSJ-141</strain>
    </source>
</reference>
<comment type="caution">
    <text evidence="2">The sequence shown here is derived from an EMBL/GenBank/DDBJ whole genome shotgun (WGS) entry which is preliminary data.</text>
</comment>
<dbReference type="RefSeq" id="WP_231063000.1">
    <property type="nucleotide sequence ID" value="NZ_JAJNOR010000006.1"/>
</dbReference>
<name>A0AAP2WAF9_9FIRM</name>
<keyword evidence="1" id="KW-1133">Transmembrane helix</keyword>
<sequence>MKKKSILIYILSEVIFIIIFIMSSIMSYPIIYQDINNYIEKHYGSIKDKVETNGSYICRYTNQNHELYIIVLNRNFFVKNRFNINKNTNCSNFEVKNQYEILEIQNEDVLKVDILKETREEKINQYVLGFLLLNLSLITLFTNRMRFKTSKKQKKGQ</sequence>
<keyword evidence="1" id="KW-0472">Membrane</keyword>
<feature type="transmembrane region" description="Helical" evidence="1">
    <location>
        <begin position="7"/>
        <end position="31"/>
    </location>
</feature>
<protein>
    <submittedName>
        <fullName evidence="2">Uncharacterized protein</fullName>
    </submittedName>
</protein>
<evidence type="ECO:0000256" key="1">
    <source>
        <dbReference type="SAM" id="Phobius"/>
    </source>
</evidence>
<keyword evidence="3" id="KW-1185">Reference proteome</keyword>
<organism evidence="2 3">
    <name type="scientific">Lientehia hominis</name>
    <dbReference type="NCBI Taxonomy" id="2897778"/>
    <lineage>
        <taxon>Bacteria</taxon>
        <taxon>Bacillati</taxon>
        <taxon>Bacillota</taxon>
        <taxon>Clostridia</taxon>
        <taxon>Lachnospirales</taxon>
        <taxon>Lachnospiraceae</taxon>
        <taxon>Lientehia</taxon>
    </lineage>
</organism>